<organism evidence="2 3">
    <name type="scientific">Crotalaria pallida</name>
    <name type="common">Smooth rattlebox</name>
    <name type="synonym">Crotalaria striata</name>
    <dbReference type="NCBI Taxonomy" id="3830"/>
    <lineage>
        <taxon>Eukaryota</taxon>
        <taxon>Viridiplantae</taxon>
        <taxon>Streptophyta</taxon>
        <taxon>Embryophyta</taxon>
        <taxon>Tracheophyta</taxon>
        <taxon>Spermatophyta</taxon>
        <taxon>Magnoliopsida</taxon>
        <taxon>eudicotyledons</taxon>
        <taxon>Gunneridae</taxon>
        <taxon>Pentapetalae</taxon>
        <taxon>rosids</taxon>
        <taxon>fabids</taxon>
        <taxon>Fabales</taxon>
        <taxon>Fabaceae</taxon>
        <taxon>Papilionoideae</taxon>
        <taxon>50 kb inversion clade</taxon>
        <taxon>genistoids sensu lato</taxon>
        <taxon>core genistoids</taxon>
        <taxon>Crotalarieae</taxon>
        <taxon>Crotalaria</taxon>
    </lineage>
</organism>
<dbReference type="Pfam" id="PF03372">
    <property type="entry name" value="Exo_endo_phos"/>
    <property type="match status" value="1"/>
</dbReference>
<feature type="domain" description="Endonuclease/exonuclease/phosphatase" evidence="1">
    <location>
        <begin position="79"/>
        <end position="219"/>
    </location>
</feature>
<dbReference type="AlphaFoldDB" id="A0AAN9HSM4"/>
<evidence type="ECO:0000313" key="2">
    <source>
        <dbReference type="EMBL" id="KAK7250655.1"/>
    </source>
</evidence>
<proteinExistence type="predicted"/>
<dbReference type="InterPro" id="IPR036691">
    <property type="entry name" value="Endo/exonu/phosph_ase_sf"/>
</dbReference>
<dbReference type="EMBL" id="JAYWIO010000007">
    <property type="protein sequence ID" value="KAK7250655.1"/>
    <property type="molecule type" value="Genomic_DNA"/>
</dbReference>
<accession>A0AAN9HSM4</accession>
<keyword evidence="3" id="KW-1185">Reference proteome</keyword>
<dbReference type="Gene3D" id="3.60.10.10">
    <property type="entry name" value="Endonuclease/exonuclease/phosphatase"/>
    <property type="match status" value="1"/>
</dbReference>
<evidence type="ECO:0000313" key="3">
    <source>
        <dbReference type="Proteomes" id="UP001372338"/>
    </source>
</evidence>
<dbReference type="Proteomes" id="UP001372338">
    <property type="component" value="Unassembled WGS sequence"/>
</dbReference>
<dbReference type="SUPFAM" id="SSF56219">
    <property type="entry name" value="DNase I-like"/>
    <property type="match status" value="1"/>
</dbReference>
<dbReference type="InterPro" id="IPR005135">
    <property type="entry name" value="Endo/exonuclease/phosphatase"/>
</dbReference>
<reference evidence="2 3" key="1">
    <citation type="submission" date="2024-01" db="EMBL/GenBank/DDBJ databases">
        <title>The genomes of 5 underutilized Papilionoideae crops provide insights into root nodulation and disease resistanc.</title>
        <authorList>
            <person name="Yuan L."/>
        </authorList>
    </citation>
    <scope>NUCLEOTIDE SEQUENCE [LARGE SCALE GENOMIC DNA]</scope>
    <source>
        <strain evidence="2">ZHUSHIDOU_FW_LH</strain>
        <tissue evidence="2">Leaf</tissue>
    </source>
</reference>
<gene>
    <name evidence="2" type="ORF">RIF29_33213</name>
</gene>
<dbReference type="GO" id="GO:0003824">
    <property type="term" value="F:catalytic activity"/>
    <property type="evidence" value="ECO:0007669"/>
    <property type="project" value="InterPro"/>
</dbReference>
<sequence length="323" mass="37526">MNSIIWNCRGAGNKLFPGLIRDCKRMYNIDFLAILVQRISGDKASSVIRRLGFDDSFRVDAVGFSGGIWCLWKTTEVSINVIHYSSSVIHLECKKANMHWIFSIVYASPQEHLRSSLWTELRDFSNSVSGPWCLGGDFNQALFAHEKRGGGAFNYVSSSRLLSCLNDCGLQDIGFKGPPFTWQRGELMVCLDRVVANSEWLLAFSQFSMINIPLPSSDHTALWLRLEVNRTVPRRYFKFLSPWLSHPDFSQQVRLSWQHSSNWTENMDRFTDNISAWNRDIFGNIFKNKRRILNRLDGIYRSLSSCYNPYLVELRQRIWDEYY</sequence>
<name>A0AAN9HSM4_CROPI</name>
<protein>
    <recommendedName>
        <fullName evidence="1">Endonuclease/exonuclease/phosphatase domain-containing protein</fullName>
    </recommendedName>
</protein>
<comment type="caution">
    <text evidence="2">The sequence shown here is derived from an EMBL/GenBank/DDBJ whole genome shotgun (WGS) entry which is preliminary data.</text>
</comment>
<dbReference type="PANTHER" id="PTHR35218">
    <property type="entry name" value="RNASE H DOMAIN-CONTAINING PROTEIN"/>
    <property type="match status" value="1"/>
</dbReference>
<dbReference type="PANTHER" id="PTHR35218:SF9">
    <property type="entry name" value="ENDONUCLEASE_EXONUCLEASE_PHOSPHATASE DOMAIN-CONTAINING PROTEIN"/>
    <property type="match status" value="1"/>
</dbReference>
<evidence type="ECO:0000259" key="1">
    <source>
        <dbReference type="Pfam" id="PF03372"/>
    </source>
</evidence>